<dbReference type="EMBL" id="GBRH01168757">
    <property type="protein sequence ID" value="JAE29139.1"/>
    <property type="molecule type" value="Transcribed_RNA"/>
</dbReference>
<accession>A0A0A9H034</accession>
<reference evidence="2" key="1">
    <citation type="submission" date="2014-09" db="EMBL/GenBank/DDBJ databases">
        <authorList>
            <person name="Magalhaes I.L.F."/>
            <person name="Oliveira U."/>
            <person name="Santos F.R."/>
            <person name="Vidigal T.H.D.A."/>
            <person name="Brescovit A.D."/>
            <person name="Santos A.J."/>
        </authorList>
    </citation>
    <scope>NUCLEOTIDE SEQUENCE</scope>
    <source>
        <tissue evidence="2">Shoot tissue taken approximately 20 cm above the soil surface</tissue>
    </source>
</reference>
<organism evidence="2">
    <name type="scientific">Arundo donax</name>
    <name type="common">Giant reed</name>
    <name type="synonym">Donax arundinaceus</name>
    <dbReference type="NCBI Taxonomy" id="35708"/>
    <lineage>
        <taxon>Eukaryota</taxon>
        <taxon>Viridiplantae</taxon>
        <taxon>Streptophyta</taxon>
        <taxon>Embryophyta</taxon>
        <taxon>Tracheophyta</taxon>
        <taxon>Spermatophyta</taxon>
        <taxon>Magnoliopsida</taxon>
        <taxon>Liliopsida</taxon>
        <taxon>Poales</taxon>
        <taxon>Poaceae</taxon>
        <taxon>PACMAD clade</taxon>
        <taxon>Arundinoideae</taxon>
        <taxon>Arundineae</taxon>
        <taxon>Arundo</taxon>
    </lineage>
</organism>
<dbReference type="AlphaFoldDB" id="A0A0A9H034"/>
<proteinExistence type="predicted"/>
<evidence type="ECO:0000313" key="2">
    <source>
        <dbReference type="EMBL" id="JAE29139.1"/>
    </source>
</evidence>
<sequence>MSLLHAQQHLTELMPHKLPNHLQQE</sequence>
<evidence type="ECO:0000256" key="1">
    <source>
        <dbReference type="SAM" id="MobiDB-lite"/>
    </source>
</evidence>
<reference evidence="2" key="2">
    <citation type="journal article" date="2015" name="Data Brief">
        <title>Shoot transcriptome of the giant reed, Arundo donax.</title>
        <authorList>
            <person name="Barrero R.A."/>
            <person name="Guerrero F.D."/>
            <person name="Moolhuijzen P."/>
            <person name="Goolsby J.A."/>
            <person name="Tidwell J."/>
            <person name="Bellgard S.E."/>
            <person name="Bellgard M.I."/>
        </authorList>
    </citation>
    <scope>NUCLEOTIDE SEQUENCE</scope>
    <source>
        <tissue evidence="2">Shoot tissue taken approximately 20 cm above the soil surface</tissue>
    </source>
</reference>
<name>A0A0A9H034_ARUDO</name>
<protein>
    <submittedName>
        <fullName evidence="2">Uncharacterized protein</fullName>
    </submittedName>
</protein>
<feature type="region of interest" description="Disordered" evidence="1">
    <location>
        <begin position="1"/>
        <end position="25"/>
    </location>
</feature>